<accession>A0A8J5LV72</accession>
<feature type="domain" description="PB1" evidence="1">
    <location>
        <begin position="58"/>
        <end position="155"/>
    </location>
</feature>
<protein>
    <recommendedName>
        <fullName evidence="1">PB1 domain-containing protein</fullName>
    </recommendedName>
</protein>
<keyword evidence="3" id="KW-1185">Reference proteome</keyword>
<dbReference type="Proteomes" id="UP000734854">
    <property type="component" value="Unassembled WGS sequence"/>
</dbReference>
<dbReference type="SMART" id="SM00666">
    <property type="entry name" value="PB1"/>
    <property type="match status" value="1"/>
</dbReference>
<reference evidence="2 3" key="1">
    <citation type="submission" date="2020-08" db="EMBL/GenBank/DDBJ databases">
        <title>Plant Genome Project.</title>
        <authorList>
            <person name="Zhang R.-G."/>
        </authorList>
    </citation>
    <scope>NUCLEOTIDE SEQUENCE [LARGE SCALE GENOMIC DNA]</scope>
    <source>
        <tissue evidence="2">Rhizome</tissue>
    </source>
</reference>
<evidence type="ECO:0000259" key="1">
    <source>
        <dbReference type="SMART" id="SM00666"/>
    </source>
</evidence>
<dbReference type="PANTHER" id="PTHR31066:SF85">
    <property type="entry name" value="OS02G0809100 PROTEIN"/>
    <property type="match status" value="1"/>
</dbReference>
<sequence length="396" mass="41897">MVMDATGADSARCSAIDDVVVVADPSDDAPPPSPATSPGTGSRVKLMVSYGGRIQPRPHDNTRLAYVSGETKILALDRSARLSVLLAKLAVVAPAAPNPVCIKYQLPGEDLDALVSVTDDDDLEHMMIEHDRLLRDASSTLPRVSARLRLFLFPVGPPPPLPSAALLDAFPAVPVRPPSTQPSPSPDFLFGFDEDFVPPPAVKVAVDPQQPSIVLEDHPTEAPAMSDLIKDEPSLQIKVSAEPVATAQAVVTAADIERLVYPNNLPPLNLLNKNQDTVPLVHPSDFQLPLPPQWPETTGRFPSLSPGMDPTRYLLQCTPGMYPGFYPAPARMTVNAAGGGATTGVEAYVACGNLAYDSAGQLVYCTLMLPPYQAVTGAALKPAESTVTAARPPQTA</sequence>
<proteinExistence type="predicted"/>
<evidence type="ECO:0000313" key="2">
    <source>
        <dbReference type="EMBL" id="KAG6532077.1"/>
    </source>
</evidence>
<comment type="caution">
    <text evidence="2">The sequence shown here is derived from an EMBL/GenBank/DDBJ whole genome shotgun (WGS) entry which is preliminary data.</text>
</comment>
<dbReference type="CDD" id="cd06410">
    <property type="entry name" value="PB1_UP2"/>
    <property type="match status" value="1"/>
</dbReference>
<dbReference type="Pfam" id="PF00564">
    <property type="entry name" value="PB1"/>
    <property type="match status" value="1"/>
</dbReference>
<dbReference type="InterPro" id="IPR053198">
    <property type="entry name" value="Gynoecium_Dev_Regulator"/>
</dbReference>
<organism evidence="2 3">
    <name type="scientific">Zingiber officinale</name>
    <name type="common">Ginger</name>
    <name type="synonym">Amomum zingiber</name>
    <dbReference type="NCBI Taxonomy" id="94328"/>
    <lineage>
        <taxon>Eukaryota</taxon>
        <taxon>Viridiplantae</taxon>
        <taxon>Streptophyta</taxon>
        <taxon>Embryophyta</taxon>
        <taxon>Tracheophyta</taxon>
        <taxon>Spermatophyta</taxon>
        <taxon>Magnoliopsida</taxon>
        <taxon>Liliopsida</taxon>
        <taxon>Zingiberales</taxon>
        <taxon>Zingiberaceae</taxon>
        <taxon>Zingiber</taxon>
    </lineage>
</organism>
<gene>
    <name evidence="2" type="ORF">ZIOFF_005915</name>
</gene>
<dbReference type="EMBL" id="JACMSC010000002">
    <property type="protein sequence ID" value="KAG6532077.1"/>
    <property type="molecule type" value="Genomic_DNA"/>
</dbReference>
<name>A0A8J5LV72_ZINOF</name>
<dbReference type="AlphaFoldDB" id="A0A8J5LV72"/>
<dbReference type="PANTHER" id="PTHR31066">
    <property type="entry name" value="OS05G0427100 PROTEIN-RELATED"/>
    <property type="match status" value="1"/>
</dbReference>
<evidence type="ECO:0000313" key="3">
    <source>
        <dbReference type="Proteomes" id="UP000734854"/>
    </source>
</evidence>
<dbReference type="OrthoDB" id="1938580at2759"/>
<dbReference type="InterPro" id="IPR000270">
    <property type="entry name" value="PB1_dom"/>
</dbReference>